<dbReference type="AlphaFoldDB" id="A0AAV5TJF4"/>
<dbReference type="EMBL" id="BTSX01000004">
    <property type="protein sequence ID" value="GMS94441.1"/>
    <property type="molecule type" value="Genomic_DNA"/>
</dbReference>
<evidence type="ECO:0000256" key="1">
    <source>
        <dbReference type="SAM" id="MobiDB-lite"/>
    </source>
</evidence>
<accession>A0AAV5TJF4</accession>
<feature type="region of interest" description="Disordered" evidence="1">
    <location>
        <begin position="543"/>
        <end position="573"/>
    </location>
</feature>
<dbReference type="PANTHER" id="PTHR11238">
    <property type="entry name" value="PROMININ ISOFORM D-RELATED"/>
    <property type="match status" value="1"/>
</dbReference>
<feature type="transmembrane region" description="Helical" evidence="2">
    <location>
        <begin position="257"/>
        <end position="285"/>
    </location>
</feature>
<feature type="region of interest" description="Disordered" evidence="1">
    <location>
        <begin position="587"/>
        <end position="606"/>
    </location>
</feature>
<organism evidence="3 4">
    <name type="scientific">Pristionchus entomophagus</name>
    <dbReference type="NCBI Taxonomy" id="358040"/>
    <lineage>
        <taxon>Eukaryota</taxon>
        <taxon>Metazoa</taxon>
        <taxon>Ecdysozoa</taxon>
        <taxon>Nematoda</taxon>
        <taxon>Chromadorea</taxon>
        <taxon>Rhabditida</taxon>
        <taxon>Rhabditina</taxon>
        <taxon>Diplogasteromorpha</taxon>
        <taxon>Diplogasteroidea</taxon>
        <taxon>Neodiplogasteridae</taxon>
        <taxon>Pristionchus</taxon>
    </lineage>
</organism>
<name>A0AAV5TJF4_9BILA</name>
<feature type="region of interest" description="Disordered" evidence="1">
    <location>
        <begin position="624"/>
        <end position="650"/>
    </location>
</feature>
<feature type="transmembrane region" description="Helical" evidence="2">
    <location>
        <begin position="217"/>
        <end position="245"/>
    </location>
</feature>
<dbReference type="Proteomes" id="UP001432027">
    <property type="component" value="Unassembled WGS sequence"/>
</dbReference>
<keyword evidence="4" id="KW-1185">Reference proteome</keyword>
<feature type="compositionally biased region" description="Gly residues" evidence="1">
    <location>
        <begin position="630"/>
        <end position="641"/>
    </location>
</feature>
<keyword evidence="2" id="KW-0472">Membrane</keyword>
<evidence type="ECO:0000256" key="2">
    <source>
        <dbReference type="SAM" id="Phobius"/>
    </source>
</evidence>
<evidence type="ECO:0000313" key="3">
    <source>
        <dbReference type="EMBL" id="GMS94441.1"/>
    </source>
</evidence>
<comment type="caution">
    <text evidence="3">The sequence shown here is derived from an EMBL/GenBank/DDBJ whole genome shotgun (WGS) entry which is preliminary data.</text>
</comment>
<dbReference type="PANTHER" id="PTHR11238:SF9">
    <property type="entry name" value="PROMININ, ISOFORM D"/>
    <property type="match status" value="1"/>
</dbReference>
<gene>
    <name evidence="3" type="ORF">PENTCL1PPCAC_16616</name>
</gene>
<evidence type="ECO:0000313" key="4">
    <source>
        <dbReference type="Proteomes" id="UP001432027"/>
    </source>
</evidence>
<keyword evidence="2" id="KW-0812">Transmembrane</keyword>
<feature type="transmembrane region" description="Helical" evidence="2">
    <location>
        <begin position="515"/>
        <end position="537"/>
    </location>
</feature>
<feature type="non-terminal residue" evidence="3">
    <location>
        <position position="1"/>
    </location>
</feature>
<sequence length="650" mass="70060">PYPHQFSIVLPYPTLTHHIDIFMKTSEQNACFALNAFNPILNQTKTLPDKVIADFEKDSRLEDAANMNYTLLGSPLTDSMPTVDQIITDLEAAAKVPDIANDQVALDEVNNAIAAYKSIKQLLSSGGLPRDLTSYGKQVLTFQSDIEQIIRNTATPSSTTATSNINDVYHSVMSSIDDRTIEICGAACLFKMTLSSQAYGTTTDDITYLLGNDWLNIGAYAMVILLLFAAISAIIAIIFGSIYLSKQSLAPGGKSSCILFTFGFIVLVLTSIVNGPSLFLMIYGYSAQASCQPFFYDRNLKGLQTMGRRLPTFPIPAMNGGYVNTTFADVMLTCMRAQETTFFDAAANGQLVIYQNVMELALNYTQVLDQFKNAMNSTTIHPIDKFAHDNIWNATYTITAPHDLTKAAAEAPATINPILQEIAKWQNDLQPTIMGIRRICTDTDGLLDEDSIKRKINQEMDNSLKTINNAMGNAADSLYTSLYHSGEPCSKLTRSYADAGDLGCKGTPIVWVGQGLWPAAGLAGLFFVPLALSLLCLGNAHRHGKQPTAKPATSPPVPSAHSQKPAAPAARAEAVAPVVPVRVTSKKDAQWQQAPQGFAPPVQQPQPMQPQFIDPLAFGAAAPPTAGAGAYRGGPLPGGYHAGHPPAGYP</sequence>
<keyword evidence="2" id="KW-1133">Transmembrane helix</keyword>
<protein>
    <submittedName>
        <fullName evidence="3">Uncharacterized protein</fullName>
    </submittedName>
</protein>
<reference evidence="3" key="1">
    <citation type="submission" date="2023-10" db="EMBL/GenBank/DDBJ databases">
        <title>Genome assembly of Pristionchus species.</title>
        <authorList>
            <person name="Yoshida K."/>
            <person name="Sommer R.J."/>
        </authorList>
    </citation>
    <scope>NUCLEOTIDE SEQUENCE</scope>
    <source>
        <strain evidence="3">RS0144</strain>
    </source>
</reference>
<proteinExistence type="predicted"/>